<accession>A0A0U3B5L1</accession>
<dbReference type="Pfam" id="PF22352">
    <property type="entry name" value="K319L-like_PKD"/>
    <property type="match status" value="2"/>
</dbReference>
<organism evidence="3 4">
    <name type="scientific">Lacimicrobium alkaliphilum</name>
    <dbReference type="NCBI Taxonomy" id="1526571"/>
    <lineage>
        <taxon>Bacteria</taxon>
        <taxon>Pseudomonadati</taxon>
        <taxon>Pseudomonadota</taxon>
        <taxon>Gammaproteobacteria</taxon>
        <taxon>Alteromonadales</taxon>
        <taxon>Alteromonadaceae</taxon>
        <taxon>Lacimicrobium</taxon>
    </lineage>
</organism>
<dbReference type="GO" id="GO:0016020">
    <property type="term" value="C:membrane"/>
    <property type="evidence" value="ECO:0007669"/>
    <property type="project" value="TreeGrafter"/>
</dbReference>
<feature type="compositionally biased region" description="Low complexity" evidence="1">
    <location>
        <begin position="23"/>
        <end position="35"/>
    </location>
</feature>
<protein>
    <recommendedName>
        <fullName evidence="5">Ig-like domain-containing protein</fullName>
    </recommendedName>
</protein>
<gene>
    <name evidence="3" type="ORF">AT746_11715</name>
</gene>
<dbReference type="InterPro" id="IPR013783">
    <property type="entry name" value="Ig-like_fold"/>
</dbReference>
<dbReference type="Gene3D" id="2.60.40.3010">
    <property type="match status" value="1"/>
</dbReference>
<dbReference type="PROSITE" id="PS51257">
    <property type="entry name" value="PROKAR_LIPOPROTEIN"/>
    <property type="match status" value="1"/>
</dbReference>
<evidence type="ECO:0000313" key="3">
    <source>
        <dbReference type="EMBL" id="ALS98873.1"/>
    </source>
</evidence>
<dbReference type="PANTHER" id="PTHR46182:SF2">
    <property type="entry name" value="FI19480P1"/>
    <property type="match status" value="1"/>
</dbReference>
<dbReference type="GO" id="GO:0031410">
    <property type="term" value="C:cytoplasmic vesicle"/>
    <property type="evidence" value="ECO:0007669"/>
    <property type="project" value="TreeGrafter"/>
</dbReference>
<dbReference type="Gene3D" id="2.60.40.10">
    <property type="entry name" value="Immunoglobulins"/>
    <property type="match status" value="1"/>
</dbReference>
<dbReference type="EMBL" id="CP013650">
    <property type="protein sequence ID" value="ALS98873.1"/>
    <property type="molecule type" value="Genomic_DNA"/>
</dbReference>
<reference evidence="3 4" key="1">
    <citation type="submission" date="2015-12" db="EMBL/GenBank/DDBJ databases">
        <title>Complete genome of Lacimicrobium alkaliphilum KCTC 32984.</title>
        <authorList>
            <person name="Kim S.-G."/>
            <person name="Lee Y.-J."/>
        </authorList>
    </citation>
    <scope>NUCLEOTIDE SEQUENCE [LARGE SCALE GENOMIC DNA]</scope>
    <source>
        <strain evidence="3 4">YelD216</strain>
    </source>
</reference>
<feature type="compositionally biased region" description="Polar residues" evidence="1">
    <location>
        <begin position="37"/>
        <end position="48"/>
    </location>
</feature>
<proteinExistence type="predicted"/>
<evidence type="ECO:0000256" key="1">
    <source>
        <dbReference type="SAM" id="MobiDB-lite"/>
    </source>
</evidence>
<dbReference type="STRING" id="1526571.AT746_11715"/>
<dbReference type="RefSeq" id="WP_062480526.1">
    <property type="nucleotide sequence ID" value="NZ_CP013650.1"/>
</dbReference>
<dbReference type="Proteomes" id="UP000068447">
    <property type="component" value="Chromosome"/>
</dbReference>
<dbReference type="PANTHER" id="PTHR46182">
    <property type="entry name" value="FI19480P1"/>
    <property type="match status" value="1"/>
</dbReference>
<dbReference type="InterPro" id="IPR018247">
    <property type="entry name" value="EF_Hand_1_Ca_BS"/>
</dbReference>
<feature type="region of interest" description="Disordered" evidence="1">
    <location>
        <begin position="23"/>
        <end position="48"/>
    </location>
</feature>
<dbReference type="InterPro" id="IPR029865">
    <property type="entry name" value="KIAA0319-like"/>
</dbReference>
<keyword evidence="2" id="KW-0732">Signal</keyword>
<dbReference type="OrthoDB" id="9815730at2"/>
<evidence type="ECO:0000256" key="2">
    <source>
        <dbReference type="SAM" id="SignalP"/>
    </source>
</evidence>
<feature type="chain" id="PRO_5006836409" description="Ig-like domain-containing protein" evidence="2">
    <location>
        <begin position="23"/>
        <end position="884"/>
    </location>
</feature>
<dbReference type="AlphaFoldDB" id="A0A0U3B5L1"/>
<dbReference type="KEGG" id="lal:AT746_11715"/>
<sequence length="884" mass="96870">MKNKIASLALLLLISACGGSGGSSSSSQQSSLPPANQAPTLSTTNISATEGEEITLTVSANDSDGQIAEYKWQQLSGPAIEFEQPGSAELTIAVPEVSGTETLVFELQVTDDDGATASVQITLTANANAPPEVTIEGLTAAEASSHSVEAVATDAEGSVVSYVWEQVSGPAVTDLKVNDHVLSFVTPSVTEDTELGFKVTVTDNQGDFTEHEFNVLVNAFKYEFELTGELPESLFAGALLTLTVGNEVTEFNADMTGNFSLPLSVDADQGVEMMALVARSVENENMALSAILGTVAQVEAESIQQEEGFARYNARIDHISTAVHGLFDMQAQRIPEPDIAALSGEAKLAEVSAKMAVVDIADTALMIKLILDNAESENLSYLDIQMGDVLAHARDKLFTDRFLDRVKRNHTVVYYQAESELFVTAEPAVQTGDETLFLYDNEVTEKSSISVAYSALGGRLVFDNAGNGAFSFSEGHIDFTWQQTEHGLQLVLIPEQKTDEDYCAEMDLGLHSSLPCEVFYSDLIVKAVSLPGGEQVLLITQTNEEKLFGGYGDSEFKVQYRPETYSLRFINNNQLLGLDRAIQLDKEFVVTLPELSVPFVNPDLLWGRETASYKSIGLKFSGNWQDGGQLEALYPLVDAEGSVSNTIVSGDWVPTTDGTVSITLDDDTIFGSANIGFLQVPNGKLQVNIKLYRAGKAYAGTGWAVTNNFDDSALTVENIAGIYSSPMYRYRQDPFEKFWVELNIDGSAKTSWSRDSNEDGELSADEIIDMPGYWQINDNKQVLIRRYQYVWGSPDGQFCKPLSFESVAGDNCIFYHERVWDMIAMEYGDLQNKAGIFLAQQHRYFNDSHIYGEDEYQGEDRLTLFDFLATRWEKVLQPPVQVSD</sequence>
<feature type="signal peptide" evidence="2">
    <location>
        <begin position="1"/>
        <end position="22"/>
    </location>
</feature>
<evidence type="ECO:0008006" key="5">
    <source>
        <dbReference type="Google" id="ProtNLM"/>
    </source>
</evidence>
<keyword evidence="4" id="KW-1185">Reference proteome</keyword>
<name>A0A0U3B5L1_9ALTE</name>
<evidence type="ECO:0000313" key="4">
    <source>
        <dbReference type="Proteomes" id="UP000068447"/>
    </source>
</evidence>
<dbReference type="PROSITE" id="PS00018">
    <property type="entry name" value="EF_HAND_1"/>
    <property type="match status" value="1"/>
</dbReference>